<dbReference type="InterPro" id="IPR013149">
    <property type="entry name" value="ADH-like_C"/>
</dbReference>
<protein>
    <submittedName>
        <fullName evidence="2">Transposase</fullName>
    </submittedName>
</protein>
<dbReference type="Gene3D" id="3.40.50.720">
    <property type="entry name" value="NAD(P)-binding Rossmann-like Domain"/>
    <property type="match status" value="1"/>
</dbReference>
<dbReference type="Pfam" id="PF00107">
    <property type="entry name" value="ADH_zinc_N"/>
    <property type="match status" value="1"/>
</dbReference>
<dbReference type="HOGENOM" id="CLU_1915679_0_0_6"/>
<dbReference type="KEGG" id="sdz:Asd1617_02119"/>
<proteinExistence type="predicted"/>
<feature type="domain" description="Alcohol dehydrogenase-like C-terminal" evidence="1">
    <location>
        <begin position="34"/>
        <end position="124"/>
    </location>
</feature>
<evidence type="ECO:0000313" key="2">
    <source>
        <dbReference type="EMBL" id="AHA64946.1"/>
    </source>
</evidence>
<reference evidence="2 3" key="1">
    <citation type="submission" date="2013-09" db="EMBL/GenBank/DDBJ databases">
        <title>Comparative genomics of Sd1617 to representative strains in evaluating its pathogenesis.</title>
        <authorList>
            <person name="Aksomboon Vongsawan A."/>
            <person name="Kapatral V."/>
            <person name="Vaisvil B."/>
            <person name="Serichantalergs O."/>
            <person name="Hale T.L."/>
            <person name="Mason C.J."/>
        </authorList>
    </citation>
    <scope>NUCLEOTIDE SEQUENCE [LARGE SCALE GENOMIC DNA]</scope>
    <source>
        <strain evidence="2 3">1617</strain>
    </source>
</reference>
<dbReference type="InterPro" id="IPR036291">
    <property type="entry name" value="NAD(P)-bd_dom_sf"/>
</dbReference>
<dbReference type="PATRIC" id="fig|754093.4.peg.2049"/>
<evidence type="ECO:0000259" key="1">
    <source>
        <dbReference type="Pfam" id="PF00107"/>
    </source>
</evidence>
<dbReference type="Gene3D" id="3.90.180.10">
    <property type="entry name" value="Medium-chain alcohol dehydrogenases, catalytic domain"/>
    <property type="match status" value="1"/>
</dbReference>
<sequence>MAVTAAKSVMAFRVLTMAVDLCRLTTRTMNVNAGHERTSKARIIHQIQLIRGITNADVLFDAACHPSILKEAVTLASPAARIVLMGFSSEPSEVIQQGITGKELSIFSSRLNANKFPVVIDWLSKGLIKPEK</sequence>
<name>A0A0A6ZTN3_SHIDY</name>
<organism evidence="2 3">
    <name type="scientific">Shigella dysenteriae 1617</name>
    <dbReference type="NCBI Taxonomy" id="754093"/>
    <lineage>
        <taxon>Bacteria</taxon>
        <taxon>Pseudomonadati</taxon>
        <taxon>Pseudomonadota</taxon>
        <taxon>Gammaproteobacteria</taxon>
        <taxon>Enterobacterales</taxon>
        <taxon>Enterobacteriaceae</taxon>
        <taxon>Shigella</taxon>
    </lineage>
</organism>
<dbReference type="SUPFAM" id="SSF51735">
    <property type="entry name" value="NAD(P)-binding Rossmann-fold domains"/>
    <property type="match status" value="1"/>
</dbReference>
<dbReference type="AlphaFoldDB" id="A0A0A6ZTN3"/>
<accession>A0A0A6ZTN3</accession>
<dbReference type="Proteomes" id="UP000031647">
    <property type="component" value="Chromosome"/>
</dbReference>
<gene>
    <name evidence="2" type="ORF">Asd1617_02119</name>
</gene>
<evidence type="ECO:0000313" key="3">
    <source>
        <dbReference type="Proteomes" id="UP000031647"/>
    </source>
</evidence>
<dbReference type="EMBL" id="CP006736">
    <property type="protein sequence ID" value="AHA64946.1"/>
    <property type="molecule type" value="Genomic_DNA"/>
</dbReference>